<evidence type="ECO:0000256" key="4">
    <source>
        <dbReference type="ARBA" id="ARBA00023136"/>
    </source>
</evidence>
<dbReference type="EMBL" id="CP121196">
    <property type="protein sequence ID" value="XBH15996.1"/>
    <property type="molecule type" value="Genomic_DNA"/>
</dbReference>
<feature type="transmembrane region" description="Helical" evidence="5">
    <location>
        <begin position="318"/>
        <end position="337"/>
    </location>
</feature>
<dbReference type="GO" id="GO:0015134">
    <property type="term" value="F:hexuronate transmembrane transporter activity"/>
    <property type="evidence" value="ECO:0007669"/>
    <property type="project" value="TreeGrafter"/>
</dbReference>
<dbReference type="PANTHER" id="PTHR11662">
    <property type="entry name" value="SOLUTE CARRIER FAMILY 17"/>
    <property type="match status" value="1"/>
</dbReference>
<dbReference type="InterPro" id="IPR011701">
    <property type="entry name" value="MFS"/>
</dbReference>
<evidence type="ECO:0000256" key="3">
    <source>
        <dbReference type="ARBA" id="ARBA00022989"/>
    </source>
</evidence>
<dbReference type="InterPro" id="IPR050382">
    <property type="entry name" value="MFS_Na/Anion_cotransporter"/>
</dbReference>
<evidence type="ECO:0000259" key="6">
    <source>
        <dbReference type="PROSITE" id="PS50850"/>
    </source>
</evidence>
<feature type="transmembrane region" description="Helical" evidence="5">
    <location>
        <begin position="167"/>
        <end position="188"/>
    </location>
</feature>
<dbReference type="Gene3D" id="1.20.1250.20">
    <property type="entry name" value="MFS general substrate transporter like domains"/>
    <property type="match status" value="2"/>
</dbReference>
<keyword evidence="3 5" id="KW-1133">Transmembrane helix</keyword>
<dbReference type="GO" id="GO:0016020">
    <property type="term" value="C:membrane"/>
    <property type="evidence" value="ECO:0007669"/>
    <property type="project" value="UniProtKB-SubCell"/>
</dbReference>
<evidence type="ECO:0000313" key="7">
    <source>
        <dbReference type="EMBL" id="XBH15996.1"/>
    </source>
</evidence>
<reference evidence="7" key="1">
    <citation type="submission" date="2023-03" db="EMBL/GenBank/DDBJ databases">
        <title>Edaphobacter sp.</title>
        <authorList>
            <person name="Huber K.J."/>
            <person name="Papendorf J."/>
            <person name="Pilke C."/>
            <person name="Bunk B."/>
            <person name="Sproeer C."/>
            <person name="Pester M."/>
        </authorList>
    </citation>
    <scope>NUCLEOTIDE SEQUENCE</scope>
    <source>
        <strain evidence="7">DSM 110680</strain>
    </source>
</reference>
<feature type="domain" description="Major facilitator superfamily (MFS) profile" evidence="6">
    <location>
        <begin position="23"/>
        <end position="434"/>
    </location>
</feature>
<feature type="transmembrane region" description="Helical" evidence="5">
    <location>
        <begin position="118"/>
        <end position="137"/>
    </location>
</feature>
<feature type="transmembrane region" description="Helical" evidence="5">
    <location>
        <begin position="288"/>
        <end position="306"/>
    </location>
</feature>
<feature type="transmembrane region" description="Helical" evidence="5">
    <location>
        <begin position="76"/>
        <end position="98"/>
    </location>
</feature>
<evidence type="ECO:0000256" key="1">
    <source>
        <dbReference type="ARBA" id="ARBA00004141"/>
    </source>
</evidence>
<dbReference type="InterPro" id="IPR020846">
    <property type="entry name" value="MFS_dom"/>
</dbReference>
<keyword evidence="4 5" id="KW-0472">Membrane</keyword>
<evidence type="ECO:0000256" key="5">
    <source>
        <dbReference type="SAM" id="Phobius"/>
    </source>
</evidence>
<dbReference type="RefSeq" id="WP_348261227.1">
    <property type="nucleotide sequence ID" value="NZ_CP121196.1"/>
</dbReference>
<feature type="transmembrane region" description="Helical" evidence="5">
    <location>
        <begin position="194"/>
        <end position="212"/>
    </location>
</feature>
<accession>A0AAU7DF73</accession>
<evidence type="ECO:0000256" key="2">
    <source>
        <dbReference type="ARBA" id="ARBA00022692"/>
    </source>
</evidence>
<dbReference type="SUPFAM" id="SSF103473">
    <property type="entry name" value="MFS general substrate transporter"/>
    <property type="match status" value="1"/>
</dbReference>
<feature type="transmembrane region" description="Helical" evidence="5">
    <location>
        <begin position="412"/>
        <end position="431"/>
    </location>
</feature>
<dbReference type="CDD" id="cd17319">
    <property type="entry name" value="MFS_ExuT_GudP_like"/>
    <property type="match status" value="1"/>
</dbReference>
<organism evidence="7">
    <name type="scientific">Telmatobacter sp. DSM 110680</name>
    <dbReference type="NCBI Taxonomy" id="3036704"/>
    <lineage>
        <taxon>Bacteria</taxon>
        <taxon>Pseudomonadati</taxon>
        <taxon>Acidobacteriota</taxon>
        <taxon>Terriglobia</taxon>
        <taxon>Terriglobales</taxon>
        <taxon>Acidobacteriaceae</taxon>
        <taxon>Telmatobacter</taxon>
    </lineage>
</organism>
<keyword evidence="2 5" id="KW-0812">Transmembrane</keyword>
<dbReference type="Pfam" id="PF07690">
    <property type="entry name" value="MFS_1"/>
    <property type="match status" value="1"/>
</dbReference>
<gene>
    <name evidence="7" type="ORF">P8935_15640</name>
</gene>
<dbReference type="AlphaFoldDB" id="A0AAU7DF73"/>
<name>A0AAU7DF73_9BACT</name>
<dbReference type="PROSITE" id="PS50850">
    <property type="entry name" value="MFS"/>
    <property type="match status" value="1"/>
</dbReference>
<comment type="subcellular location">
    <subcellularLocation>
        <location evidence="1">Membrane</location>
        <topology evidence="1">Multi-pass membrane protein</topology>
    </subcellularLocation>
</comment>
<feature type="transmembrane region" description="Helical" evidence="5">
    <location>
        <begin position="377"/>
        <end position="400"/>
    </location>
</feature>
<protein>
    <submittedName>
        <fullName evidence="7">MFS transporter</fullName>
    </submittedName>
</protein>
<dbReference type="InterPro" id="IPR036259">
    <property type="entry name" value="MFS_trans_sf"/>
</dbReference>
<dbReference type="PANTHER" id="PTHR11662:SF285">
    <property type="entry name" value="HEXURONATE TRANSPORTER"/>
    <property type="match status" value="1"/>
</dbReference>
<sequence>MANSTETMEQVGDVQAHPGRWTICAMLFVATTINYMDRQVLSILKPVLAGATLQLQPFFHGWPTVERSISMNEIQYGNIVWCFQIAYALGVVFAGRLVDRLGCRRGYPIVTAVWSLSAMGHALVTSVFGFGVARFFLGLGESGNFPAAIKATAEWFPPKERALATGIFNSGAGVGAILAPFVVPWVALHFGWRAAFLVTGVFSASWIVWWLIRYHKPLELVSASRSEAVEKSAELAIPWWRLLKYRQTWGFVLGKFLTDPVWWFYLFWLPGYFSKEFKLDLSHIGLPLIVVYVCSTIGSVFGGWLPKGYVRLGMSLKAARLATMLTCACLVVPIVFAGGLHSIWTAVGLLCMATSAHQGWSANIFTTVSDMFPAEYVGTVVSFGQVGGALGGAIFAQVAGHILQFTGSYVPLFIYSGLAYLAALVLLRTLASGLKPVELSSS</sequence>
<feature type="transmembrane region" description="Helical" evidence="5">
    <location>
        <begin position="249"/>
        <end position="268"/>
    </location>
</feature>
<proteinExistence type="predicted"/>